<protein>
    <submittedName>
        <fullName evidence="1">Uncharacterized protein</fullName>
    </submittedName>
</protein>
<dbReference type="AlphaFoldDB" id="A0A8H3ZMT5"/>
<name>A0A8H3ZMT5_9PEZI</name>
<reference evidence="1 2" key="1">
    <citation type="submission" date="2019-12" db="EMBL/GenBank/DDBJ databases">
        <title>A genome sequence resource for the geographically widespread anthracnose pathogen Colletotrichum asianum.</title>
        <authorList>
            <person name="Meng Y."/>
        </authorList>
    </citation>
    <scope>NUCLEOTIDE SEQUENCE [LARGE SCALE GENOMIC DNA]</scope>
    <source>
        <strain evidence="1 2">ICMP 18580</strain>
    </source>
</reference>
<gene>
    <name evidence="1" type="ORF">GQ607_013204</name>
</gene>
<proteinExistence type="predicted"/>
<comment type="caution">
    <text evidence="1">The sequence shown here is derived from an EMBL/GenBank/DDBJ whole genome shotgun (WGS) entry which is preliminary data.</text>
</comment>
<organism evidence="1 2">
    <name type="scientific">Colletotrichum asianum</name>
    <dbReference type="NCBI Taxonomy" id="702518"/>
    <lineage>
        <taxon>Eukaryota</taxon>
        <taxon>Fungi</taxon>
        <taxon>Dikarya</taxon>
        <taxon>Ascomycota</taxon>
        <taxon>Pezizomycotina</taxon>
        <taxon>Sordariomycetes</taxon>
        <taxon>Hypocreomycetidae</taxon>
        <taxon>Glomerellales</taxon>
        <taxon>Glomerellaceae</taxon>
        <taxon>Colletotrichum</taxon>
        <taxon>Colletotrichum gloeosporioides species complex</taxon>
    </lineage>
</organism>
<evidence type="ECO:0000313" key="1">
    <source>
        <dbReference type="EMBL" id="KAF0319556.1"/>
    </source>
</evidence>
<sequence>MVSSAFFMFILPASRDGTTSPGSAARVFGFRALDWCGGIPLKSGLRGMAGDANDGSCSYKKFLLGSNRLNHNSFLDHVPDCEFTQGAGGKGKVSLTLVTFLIKVVHKSNCAIGKSALHRVRINLAHPPPLNGLNEMGTVGHGL</sequence>
<dbReference type="Proteomes" id="UP000434172">
    <property type="component" value="Unassembled WGS sequence"/>
</dbReference>
<accession>A0A8H3ZMT5</accession>
<evidence type="ECO:0000313" key="2">
    <source>
        <dbReference type="Proteomes" id="UP000434172"/>
    </source>
</evidence>
<dbReference type="EMBL" id="WOWK01000094">
    <property type="protein sequence ID" value="KAF0319556.1"/>
    <property type="molecule type" value="Genomic_DNA"/>
</dbReference>
<keyword evidence="2" id="KW-1185">Reference proteome</keyword>